<dbReference type="EMBL" id="CAKXAJ010024828">
    <property type="protein sequence ID" value="CAH2230824.1"/>
    <property type="molecule type" value="Genomic_DNA"/>
</dbReference>
<keyword evidence="2" id="KW-1185">Reference proteome</keyword>
<protein>
    <submittedName>
        <fullName evidence="1">Jg15282 protein</fullName>
    </submittedName>
</protein>
<accession>A0A8S4R430</accession>
<gene>
    <name evidence="1" type="primary">jg15282</name>
    <name evidence="1" type="ORF">PAEG_LOCUS9923</name>
</gene>
<reference evidence="1" key="1">
    <citation type="submission" date="2022-03" db="EMBL/GenBank/DDBJ databases">
        <authorList>
            <person name="Lindestad O."/>
        </authorList>
    </citation>
    <scope>NUCLEOTIDE SEQUENCE</scope>
</reference>
<evidence type="ECO:0000313" key="1">
    <source>
        <dbReference type="EMBL" id="CAH2230824.1"/>
    </source>
</evidence>
<evidence type="ECO:0000313" key="2">
    <source>
        <dbReference type="Proteomes" id="UP000838756"/>
    </source>
</evidence>
<dbReference type="Proteomes" id="UP000838756">
    <property type="component" value="Unassembled WGS sequence"/>
</dbReference>
<proteinExistence type="predicted"/>
<dbReference type="AlphaFoldDB" id="A0A8S4R430"/>
<name>A0A8S4R430_9NEOP</name>
<organism evidence="1 2">
    <name type="scientific">Pararge aegeria aegeria</name>
    <dbReference type="NCBI Taxonomy" id="348720"/>
    <lineage>
        <taxon>Eukaryota</taxon>
        <taxon>Metazoa</taxon>
        <taxon>Ecdysozoa</taxon>
        <taxon>Arthropoda</taxon>
        <taxon>Hexapoda</taxon>
        <taxon>Insecta</taxon>
        <taxon>Pterygota</taxon>
        <taxon>Neoptera</taxon>
        <taxon>Endopterygota</taxon>
        <taxon>Lepidoptera</taxon>
        <taxon>Glossata</taxon>
        <taxon>Ditrysia</taxon>
        <taxon>Papilionoidea</taxon>
        <taxon>Nymphalidae</taxon>
        <taxon>Satyrinae</taxon>
        <taxon>Satyrini</taxon>
        <taxon>Parargina</taxon>
        <taxon>Pararge</taxon>
    </lineage>
</organism>
<comment type="caution">
    <text evidence="1">The sequence shown here is derived from an EMBL/GenBank/DDBJ whole genome shotgun (WGS) entry which is preliminary data.</text>
</comment>
<sequence>MLDLQPDWVATYRVSTLAHNSPLLEKSLSQWKGLSITIRSWWAKLMEVDAQRTRQPVFRYMPLVASYDTHSIFSKMNQLCKWEPLHKASSMRTMSCKREPLEEIRFSDQMKTHNSYLLSERIRSVFRSNINNAT</sequence>